<comment type="function">
    <text evidence="2">Catalyzes the condensation of isopentenyl diphosphate (IPP) with allylic pyrophosphates generating different type of terpenoids.</text>
</comment>
<feature type="binding site" evidence="2">
    <location>
        <begin position="195"/>
        <end position="197"/>
    </location>
    <ligand>
        <name>substrate</name>
    </ligand>
</feature>
<feature type="binding site" evidence="2">
    <location>
        <position position="70"/>
    </location>
    <ligand>
        <name>substrate</name>
    </ligand>
</feature>
<dbReference type="NCBIfam" id="NF011405">
    <property type="entry name" value="PRK14830.1"/>
    <property type="match status" value="1"/>
</dbReference>
<dbReference type="InterPro" id="IPR036424">
    <property type="entry name" value="UPP_synth-like_sf"/>
</dbReference>
<keyword evidence="1 2" id="KW-0808">Transferase</keyword>
<feature type="binding site" evidence="2">
    <location>
        <position position="21"/>
    </location>
    <ligand>
        <name>Mg(2+)</name>
        <dbReference type="ChEBI" id="CHEBI:18420"/>
    </ligand>
</feature>
<feature type="binding site" evidence="2">
    <location>
        <position position="38"/>
    </location>
    <ligand>
        <name>substrate</name>
    </ligand>
</feature>
<keyword evidence="2" id="KW-0479">Metal-binding</keyword>
<gene>
    <name evidence="3" type="ORF">C3F09_11795</name>
</gene>
<comment type="cofactor">
    <cofactor evidence="2">
        <name>Mg(2+)</name>
        <dbReference type="ChEBI" id="CHEBI:18420"/>
    </cofactor>
    <text evidence="2">Binds 2 magnesium ions per subunit.</text>
</comment>
<feature type="active site" description="Proton acceptor" evidence="2">
    <location>
        <position position="69"/>
    </location>
</feature>
<feature type="binding site" evidence="2">
    <location>
        <position position="26"/>
    </location>
    <ligand>
        <name>substrate</name>
    </ligand>
</feature>
<dbReference type="GO" id="GO:0000287">
    <property type="term" value="F:magnesium ion binding"/>
    <property type="evidence" value="ECO:0007669"/>
    <property type="project" value="UniProtKB-UniRule"/>
</dbReference>
<comment type="subunit">
    <text evidence="2">Homodimer.</text>
</comment>
<dbReference type="InterPro" id="IPR018520">
    <property type="entry name" value="UPP_synth-like_CS"/>
</dbReference>
<dbReference type="SUPFAM" id="SSF64005">
    <property type="entry name" value="Undecaprenyl diphosphate synthase"/>
    <property type="match status" value="1"/>
</dbReference>
<dbReference type="Proteomes" id="UP000250918">
    <property type="component" value="Unassembled WGS sequence"/>
</dbReference>
<reference evidence="3 4" key="1">
    <citation type="journal article" date="2018" name="ISME J.">
        <title>A methanotrophic archaeon couples anaerobic oxidation of methane to Fe(III) reduction.</title>
        <authorList>
            <person name="Cai C."/>
            <person name="Leu A.O."/>
            <person name="Xie G.J."/>
            <person name="Guo J."/>
            <person name="Feng Y."/>
            <person name="Zhao J.X."/>
            <person name="Tyson G.W."/>
            <person name="Yuan Z."/>
            <person name="Hu S."/>
        </authorList>
    </citation>
    <scope>NUCLEOTIDE SEQUENCE [LARGE SCALE GENOMIC DNA]</scope>
    <source>
        <strain evidence="3">FeB_12</strain>
    </source>
</reference>
<comment type="similarity">
    <text evidence="2">Belongs to the UPP synthase family.</text>
</comment>
<dbReference type="EC" id="2.5.1.-" evidence="2"/>
<dbReference type="EMBL" id="PQAP01000203">
    <property type="protein sequence ID" value="PWB68388.1"/>
    <property type="molecule type" value="Genomic_DNA"/>
</dbReference>
<feature type="binding site" evidence="2">
    <location>
        <position position="72"/>
    </location>
    <ligand>
        <name>substrate</name>
    </ligand>
</feature>
<evidence type="ECO:0000313" key="3">
    <source>
        <dbReference type="EMBL" id="PWB68388.1"/>
    </source>
</evidence>
<dbReference type="PANTHER" id="PTHR10291">
    <property type="entry name" value="DEHYDRODOLICHYL DIPHOSPHATE SYNTHASE FAMILY MEMBER"/>
    <property type="match status" value="1"/>
</dbReference>
<name>A0A855X2R5_9BACT</name>
<dbReference type="PANTHER" id="PTHR10291:SF0">
    <property type="entry name" value="DEHYDRODOLICHYL DIPHOSPHATE SYNTHASE 2"/>
    <property type="match status" value="1"/>
</dbReference>
<organism evidence="3 4">
    <name type="scientific">candidate division GN15 bacterium</name>
    <dbReference type="NCBI Taxonomy" id="2072418"/>
    <lineage>
        <taxon>Bacteria</taxon>
        <taxon>candidate division GN15</taxon>
    </lineage>
</organism>
<dbReference type="NCBIfam" id="TIGR00055">
    <property type="entry name" value="uppS"/>
    <property type="match status" value="1"/>
</dbReference>
<feature type="binding site" evidence="2">
    <location>
        <position position="189"/>
    </location>
    <ligand>
        <name>substrate</name>
    </ligand>
</feature>
<dbReference type="FunFam" id="3.40.1180.10:FF:000001">
    <property type="entry name" value="(2E,6E)-farnesyl-diphosphate-specific ditrans,polycis-undecaprenyl-diphosphate synthase"/>
    <property type="match status" value="1"/>
</dbReference>
<comment type="caution">
    <text evidence="3">The sequence shown here is derived from an EMBL/GenBank/DDBJ whole genome shotgun (WGS) entry which is preliminary data.</text>
</comment>
<evidence type="ECO:0000256" key="2">
    <source>
        <dbReference type="HAMAP-Rule" id="MF_01139"/>
    </source>
</evidence>
<feature type="binding site" evidence="2">
    <location>
        <begin position="66"/>
        <end position="68"/>
    </location>
    <ligand>
        <name>substrate</name>
    </ligand>
</feature>
<feature type="active site" evidence="2">
    <location>
        <position position="21"/>
    </location>
</feature>
<evidence type="ECO:0000256" key="1">
    <source>
        <dbReference type="ARBA" id="ARBA00022679"/>
    </source>
</evidence>
<dbReference type="GO" id="GO:0016094">
    <property type="term" value="P:polyprenol biosynthetic process"/>
    <property type="evidence" value="ECO:0007669"/>
    <property type="project" value="TreeGrafter"/>
</dbReference>
<dbReference type="Gene3D" id="3.40.1180.10">
    <property type="entry name" value="Decaprenyl diphosphate synthase-like"/>
    <property type="match status" value="1"/>
</dbReference>
<feature type="binding site" evidence="2">
    <location>
        <position position="208"/>
    </location>
    <ligand>
        <name>Mg(2+)</name>
        <dbReference type="ChEBI" id="CHEBI:18420"/>
    </ligand>
</feature>
<dbReference type="GO" id="GO:0045547">
    <property type="term" value="F:ditrans,polycis-polyprenyl diphosphate synthase [(2E,6E)-farnesyl diphosphate specific] activity"/>
    <property type="evidence" value="ECO:0007669"/>
    <property type="project" value="TreeGrafter"/>
</dbReference>
<evidence type="ECO:0000313" key="4">
    <source>
        <dbReference type="Proteomes" id="UP000250918"/>
    </source>
</evidence>
<accession>A0A855X2R5</accession>
<feature type="binding site" evidence="2">
    <location>
        <position position="34"/>
    </location>
    <ligand>
        <name>substrate</name>
    </ligand>
</feature>
<dbReference type="CDD" id="cd00475">
    <property type="entry name" value="Cis_IPPS"/>
    <property type="match status" value="1"/>
</dbReference>
<sequence>MKAQILSRPERIPRHIAIIMDGNGRWAALRNEPRTFGHEAGVKAVKEVVKASGELGLKYLTLYTFSVENWKRPKAEVDALMSLLSRTTRDQLSELIKNDVKLITTGRINGLSAARRAVLSEAVKRTRNNKGLVLNLALNYGGRTEILDAVKAIANGIKAGIIDLPDIGEELFSSFLYTANIPDPDLLIRTSGEQRISNFLLWQTSYTELYIIDTLWPDFGRKELFEAILEYQTRERRFGKVAGETEE</sequence>
<feature type="binding site" evidence="2">
    <location>
        <begin position="22"/>
        <end position="25"/>
    </location>
    <ligand>
        <name>substrate</name>
    </ligand>
</feature>
<protein>
    <recommendedName>
        <fullName evidence="2">Isoprenyl transferase</fullName>
        <ecNumber evidence="2">2.5.1.-</ecNumber>
    </recommendedName>
</protein>
<dbReference type="InterPro" id="IPR001441">
    <property type="entry name" value="UPP_synth-like"/>
</dbReference>
<keyword evidence="2" id="KW-0460">Magnesium</keyword>
<proteinExistence type="inferred from homology"/>
<dbReference type="HAMAP" id="MF_01139">
    <property type="entry name" value="ISPT"/>
    <property type="match status" value="1"/>
</dbReference>
<dbReference type="AlphaFoldDB" id="A0A855X2R5"/>
<dbReference type="Pfam" id="PF01255">
    <property type="entry name" value="Prenyltransf"/>
    <property type="match status" value="1"/>
</dbReference>
<dbReference type="PROSITE" id="PS01066">
    <property type="entry name" value="UPP_SYNTHASE"/>
    <property type="match status" value="1"/>
</dbReference>